<keyword evidence="2" id="KW-1185">Reference proteome</keyword>
<gene>
    <name evidence="1" type="primary">165</name>
    <name evidence="1" type="ORF">PBI_BACHITA_165</name>
</gene>
<protein>
    <submittedName>
        <fullName evidence="1">Uncharacterized protein</fullName>
    </submittedName>
</protein>
<name>A0A160DFW0_9CAUD</name>
<evidence type="ECO:0000313" key="1">
    <source>
        <dbReference type="EMBL" id="ANA86839.1"/>
    </source>
</evidence>
<dbReference type="GeneID" id="28802742"/>
<dbReference type="RefSeq" id="YP_009276276.1">
    <property type="nucleotide sequence ID" value="NC_030936.1"/>
</dbReference>
<evidence type="ECO:0000313" key="2">
    <source>
        <dbReference type="Proteomes" id="UP000201796"/>
    </source>
</evidence>
<proteinExistence type="predicted"/>
<dbReference type="EMBL" id="KU998247">
    <property type="protein sequence ID" value="ANA86839.1"/>
    <property type="molecule type" value="Genomic_DNA"/>
</dbReference>
<organism evidence="1 2">
    <name type="scientific">Gordonia phage Bachita</name>
    <dbReference type="NCBI Taxonomy" id="1838061"/>
    <lineage>
        <taxon>Viruses</taxon>
        <taxon>Duplodnaviria</taxon>
        <taxon>Heunggongvirae</taxon>
        <taxon>Uroviricota</taxon>
        <taxon>Caudoviricetes</taxon>
        <taxon>Smoothievirus</taxon>
        <taxon>Smoothievirus bachita</taxon>
    </lineage>
</organism>
<sequence>MNAQEIVEKFPGRDKGGYVVGFYLYSPRGGREGGPYPTYEEADSHRSAVFVQNIICGHVLTDQGTIVQGLSEVAALQAAVDEADRAALGDSNDGEISALRDALSEALWMLRKHADIEIERKDFEGVDA</sequence>
<accession>A0A160DFW0</accession>
<dbReference type="KEGG" id="vg:28802742"/>
<dbReference type="Proteomes" id="UP000201796">
    <property type="component" value="Segment"/>
</dbReference>
<reference evidence="1 2" key="1">
    <citation type="submission" date="2016-03" db="EMBL/GenBank/DDBJ databases">
        <authorList>
            <person name="Montgomery M.T."/>
            <person name="Guerrero C.A."/>
            <person name="Mavrich T.N."/>
            <person name="Pope W.H."/>
            <person name="Garlena R.A."/>
            <person name="Russell D.A."/>
            <person name="Jacobs-Sera D."/>
            <person name="Hendrix R.W."/>
            <person name="Hatfull G.F."/>
        </authorList>
    </citation>
    <scope>NUCLEOTIDE SEQUENCE [LARGE SCALE GENOMIC DNA]</scope>
</reference>